<dbReference type="EMBL" id="MT143682">
    <property type="protein sequence ID" value="QJB00121.1"/>
    <property type="molecule type" value="Genomic_DNA"/>
</dbReference>
<feature type="compositionally biased region" description="Basic and acidic residues" evidence="1">
    <location>
        <begin position="99"/>
        <end position="112"/>
    </location>
</feature>
<sequence>MKTNYSTKKTLFEPVSITIDEAEYALDKITPGIILEALKWQKRAEEGDIQASIQQLSILTGAPAKTLNQLDVREIKEALLETSAKITEARRKSTAAVPKEGEPDGAEAKEKN</sequence>
<dbReference type="EMBL" id="MT143789">
    <property type="protein sequence ID" value="QJB02511.1"/>
    <property type="molecule type" value="Genomic_DNA"/>
</dbReference>
<gene>
    <name evidence="2" type="ORF">MM171A00688_0004</name>
    <name evidence="3" type="ORF">MM171B01217_0004</name>
</gene>
<accession>A0A6M3LXM2</accession>
<protein>
    <submittedName>
        <fullName evidence="2">Uncharacterized protein</fullName>
    </submittedName>
</protein>
<organism evidence="2">
    <name type="scientific">viral metagenome</name>
    <dbReference type="NCBI Taxonomy" id="1070528"/>
    <lineage>
        <taxon>unclassified sequences</taxon>
        <taxon>metagenomes</taxon>
        <taxon>organismal metagenomes</taxon>
    </lineage>
</organism>
<evidence type="ECO:0000256" key="1">
    <source>
        <dbReference type="SAM" id="MobiDB-lite"/>
    </source>
</evidence>
<evidence type="ECO:0000313" key="2">
    <source>
        <dbReference type="EMBL" id="QJB00121.1"/>
    </source>
</evidence>
<reference evidence="2" key="1">
    <citation type="submission" date="2020-03" db="EMBL/GenBank/DDBJ databases">
        <title>The deep terrestrial virosphere.</title>
        <authorList>
            <person name="Holmfeldt K."/>
            <person name="Nilsson E."/>
            <person name="Simone D."/>
            <person name="Lopez-Fernandez M."/>
            <person name="Wu X."/>
            <person name="de Brujin I."/>
            <person name="Lundin D."/>
            <person name="Andersson A."/>
            <person name="Bertilsson S."/>
            <person name="Dopson M."/>
        </authorList>
    </citation>
    <scope>NUCLEOTIDE SEQUENCE</scope>
    <source>
        <strain evidence="2">MM171A00688</strain>
        <strain evidence="3">MM171B01217</strain>
    </source>
</reference>
<proteinExistence type="predicted"/>
<evidence type="ECO:0000313" key="3">
    <source>
        <dbReference type="EMBL" id="QJB02511.1"/>
    </source>
</evidence>
<name>A0A6M3LXM2_9ZZZZ</name>
<feature type="region of interest" description="Disordered" evidence="1">
    <location>
        <begin position="87"/>
        <end position="112"/>
    </location>
</feature>
<dbReference type="AlphaFoldDB" id="A0A6M3LXM2"/>